<accession>A0A6J1D982</accession>
<dbReference type="PANTHER" id="PTHR33101:SF79">
    <property type="entry name" value="PRONE DOMAIN-CONTAINING PROTEIN"/>
    <property type="match status" value="1"/>
</dbReference>
<dbReference type="FunFam" id="1.20.58.2010:FF:000001">
    <property type="entry name" value="Rop guanine nucleotide exchange factor 14"/>
    <property type="match status" value="1"/>
</dbReference>
<dbReference type="RefSeq" id="XP_022150184.1">
    <property type="nucleotide sequence ID" value="XM_022294492.1"/>
</dbReference>
<evidence type="ECO:0000313" key="6">
    <source>
        <dbReference type="RefSeq" id="XP_022150184.1"/>
    </source>
</evidence>
<name>A0A6J1D982_MOMCH</name>
<feature type="region of interest" description="Disordered" evidence="3">
    <location>
        <begin position="53"/>
        <end position="109"/>
    </location>
</feature>
<evidence type="ECO:0000256" key="2">
    <source>
        <dbReference type="PROSITE-ProRule" id="PRU00663"/>
    </source>
</evidence>
<feature type="region of interest" description="Disordered" evidence="3">
    <location>
        <begin position="208"/>
        <end position="230"/>
    </location>
</feature>
<proteinExistence type="predicted"/>
<dbReference type="Proteomes" id="UP000504603">
    <property type="component" value="Unplaced"/>
</dbReference>
<sequence>MVRAMEQEHEGFRARFLHHFRGNHENTGRHAKSLSVESASILVDSVVDDDFASRSQGSTPVHNSSAEKQHVVESPPPPPPPQIQPEKAPKPKASRKGDEVATNKEANNTMTAASVFGEQWRLEPMSAGRKARWRKEIDLLLSVTDYIVEFVPSQQKSKDGTNMEIMVTRQRNDLHLNIPALKKLDAMLIGCLDNFKDQNEFTYISRDADESEKGNNKRKDDKWWLPTPKVPPNGLSEASRKFMQHQKDCVNQVLKAAQAINAQIISEMEIPENYIESLPKNGRASLGDSIYRNITVEFFDPDQFLSSMDLSSEHKILDLKNRIEASIVIWRRKMNQKDGKSSWGSAVSLEKRELFEERAETILLILKHRFPGIPQSSLDISKIQYNGDVGHAILESYSRILESLAFTVMSRIEDVLHADYLTQNPPQSTPKKKPGNETPKSPQPIEEGNPATEAAGSMTLLDFMGWGQDQNEAEAKKDSFGNSDELSADADAKQKLGNIVTNNTGSYVENLGAVRSPTSRH</sequence>
<dbReference type="AlphaFoldDB" id="A0A6J1D982"/>
<keyword evidence="1 2" id="KW-0344">Guanine-nucleotide releasing factor</keyword>
<dbReference type="InterPro" id="IPR005512">
    <property type="entry name" value="PRONE_dom"/>
</dbReference>
<dbReference type="Gene3D" id="1.20.58.1310">
    <property type="entry name" value="PRONE domain, subdomain 2"/>
    <property type="match status" value="1"/>
</dbReference>
<organism evidence="5 6">
    <name type="scientific">Momordica charantia</name>
    <name type="common">Bitter gourd</name>
    <name type="synonym">Balsam pear</name>
    <dbReference type="NCBI Taxonomy" id="3673"/>
    <lineage>
        <taxon>Eukaryota</taxon>
        <taxon>Viridiplantae</taxon>
        <taxon>Streptophyta</taxon>
        <taxon>Embryophyta</taxon>
        <taxon>Tracheophyta</taxon>
        <taxon>Spermatophyta</taxon>
        <taxon>Magnoliopsida</taxon>
        <taxon>eudicotyledons</taxon>
        <taxon>Gunneridae</taxon>
        <taxon>Pentapetalae</taxon>
        <taxon>rosids</taxon>
        <taxon>fabids</taxon>
        <taxon>Cucurbitales</taxon>
        <taxon>Cucurbitaceae</taxon>
        <taxon>Momordiceae</taxon>
        <taxon>Momordica</taxon>
    </lineage>
</organism>
<gene>
    <name evidence="6" type="primary">LOC111018415</name>
</gene>
<dbReference type="Pfam" id="PF03759">
    <property type="entry name" value="PRONE"/>
    <property type="match status" value="1"/>
</dbReference>
<evidence type="ECO:0000259" key="4">
    <source>
        <dbReference type="PROSITE" id="PS51334"/>
    </source>
</evidence>
<dbReference type="GO" id="GO:0005085">
    <property type="term" value="F:guanyl-nucleotide exchange factor activity"/>
    <property type="evidence" value="ECO:0007669"/>
    <property type="project" value="UniProtKB-UniRule"/>
</dbReference>
<feature type="region of interest" description="Disordered" evidence="3">
    <location>
        <begin position="421"/>
        <end position="451"/>
    </location>
</feature>
<dbReference type="Gene3D" id="1.20.58.2010">
    <property type="entry name" value="PRONE domain, subdomain 1"/>
    <property type="match status" value="1"/>
</dbReference>
<evidence type="ECO:0000313" key="5">
    <source>
        <dbReference type="Proteomes" id="UP000504603"/>
    </source>
</evidence>
<dbReference type="PANTHER" id="PTHR33101">
    <property type="entry name" value="ROP GUANINE NUCLEOTIDE EXCHANGE FACTOR 1"/>
    <property type="match status" value="1"/>
</dbReference>
<reference evidence="6" key="1">
    <citation type="submission" date="2025-08" db="UniProtKB">
        <authorList>
            <consortium name="RefSeq"/>
        </authorList>
    </citation>
    <scope>IDENTIFICATION</scope>
    <source>
        <strain evidence="6">OHB3-1</strain>
    </source>
</reference>
<evidence type="ECO:0000256" key="3">
    <source>
        <dbReference type="SAM" id="MobiDB-lite"/>
    </source>
</evidence>
<dbReference type="FunFam" id="1.20.58.1310:FF:000001">
    <property type="entry name" value="Rop guanine nucleotide exchange factor 9"/>
    <property type="match status" value="1"/>
</dbReference>
<dbReference type="InterPro" id="IPR038937">
    <property type="entry name" value="RopGEF"/>
</dbReference>
<evidence type="ECO:0000256" key="1">
    <source>
        <dbReference type="ARBA" id="ARBA00022658"/>
    </source>
</evidence>
<protein>
    <submittedName>
        <fullName evidence="6">Rop guanine nucleotide exchange factor 12 isoform X2</fullName>
    </submittedName>
</protein>
<feature type="compositionally biased region" description="Pro residues" evidence="3">
    <location>
        <begin position="74"/>
        <end position="83"/>
    </location>
</feature>
<feature type="compositionally biased region" description="Basic and acidic residues" evidence="3">
    <location>
        <begin position="208"/>
        <end position="223"/>
    </location>
</feature>
<feature type="compositionally biased region" description="Polar residues" evidence="3">
    <location>
        <begin position="53"/>
        <end position="64"/>
    </location>
</feature>
<feature type="domain" description="PRONE" evidence="4">
    <location>
        <begin position="1"/>
        <end position="429"/>
    </location>
</feature>
<dbReference type="GeneID" id="111018415"/>
<feature type="region of interest" description="Disordered" evidence="3">
    <location>
        <begin position="465"/>
        <end position="497"/>
    </location>
</feature>
<dbReference type="PROSITE" id="PS51334">
    <property type="entry name" value="PRONE"/>
    <property type="match status" value="1"/>
</dbReference>
<keyword evidence="5" id="KW-1185">Reference proteome</keyword>